<sequence>MQDEILYKQIQAGREEALGILFDKYFSRLCFYARHFTRSKELAEEIVADVFIKIWENRKKTDILNVRSYLHTSVKNRSLQIVEKEKIHGSTNGGHSYPDLKTTDHESHTISRESLEQVMAVIQKMPEQRRTVFLLNRVNGLKYSEISAALDISIHTVQNHMVSAIRFLYENLSKDYSSR</sequence>
<dbReference type="InterPro" id="IPR013325">
    <property type="entry name" value="RNA_pol_sigma_r2"/>
</dbReference>
<evidence type="ECO:0000313" key="8">
    <source>
        <dbReference type="EMBL" id="SFW20348.1"/>
    </source>
</evidence>
<dbReference type="EMBL" id="FPJE01000002">
    <property type="protein sequence ID" value="SFW20348.1"/>
    <property type="molecule type" value="Genomic_DNA"/>
</dbReference>
<dbReference type="OrthoDB" id="759001at2"/>
<dbReference type="InterPro" id="IPR007627">
    <property type="entry name" value="RNA_pol_sigma70_r2"/>
</dbReference>
<dbReference type="NCBIfam" id="TIGR02985">
    <property type="entry name" value="Sig70_bacteroi1"/>
    <property type="match status" value="1"/>
</dbReference>
<evidence type="ECO:0000259" key="6">
    <source>
        <dbReference type="Pfam" id="PF04542"/>
    </source>
</evidence>
<proteinExistence type="inferred from homology"/>
<dbReference type="GO" id="GO:0006352">
    <property type="term" value="P:DNA-templated transcription initiation"/>
    <property type="evidence" value="ECO:0007669"/>
    <property type="project" value="InterPro"/>
</dbReference>
<dbReference type="InterPro" id="IPR014284">
    <property type="entry name" value="RNA_pol_sigma-70_dom"/>
</dbReference>
<evidence type="ECO:0000256" key="3">
    <source>
        <dbReference type="ARBA" id="ARBA00023082"/>
    </source>
</evidence>
<dbReference type="InterPro" id="IPR013324">
    <property type="entry name" value="RNA_pol_sigma_r3/r4-like"/>
</dbReference>
<dbReference type="Proteomes" id="UP000182248">
    <property type="component" value="Unassembled WGS sequence"/>
</dbReference>
<dbReference type="InterPro" id="IPR039425">
    <property type="entry name" value="RNA_pol_sigma-70-like"/>
</dbReference>
<evidence type="ECO:0000256" key="1">
    <source>
        <dbReference type="ARBA" id="ARBA00010641"/>
    </source>
</evidence>
<keyword evidence="9" id="KW-1185">Reference proteome</keyword>
<dbReference type="RefSeq" id="WP_072315813.1">
    <property type="nucleotide sequence ID" value="NZ_FPJE01000002.1"/>
</dbReference>
<dbReference type="GO" id="GO:0016987">
    <property type="term" value="F:sigma factor activity"/>
    <property type="evidence" value="ECO:0007669"/>
    <property type="project" value="UniProtKB-KW"/>
</dbReference>
<dbReference type="Pfam" id="PF04542">
    <property type="entry name" value="Sigma70_r2"/>
    <property type="match status" value="1"/>
</dbReference>
<dbReference type="PANTHER" id="PTHR43133:SF46">
    <property type="entry name" value="RNA POLYMERASE SIGMA-70 FACTOR ECF SUBFAMILY"/>
    <property type="match status" value="1"/>
</dbReference>
<reference evidence="8 9" key="1">
    <citation type="submission" date="2016-11" db="EMBL/GenBank/DDBJ databases">
        <authorList>
            <person name="Jaros S."/>
            <person name="Januszkiewicz K."/>
            <person name="Wedrychowicz H."/>
        </authorList>
    </citation>
    <scope>NUCLEOTIDE SEQUENCE [LARGE SCALE GENOMIC DNA]</scope>
    <source>
        <strain evidence="8 9">CGMCC 1.12145</strain>
    </source>
</reference>
<organism evidence="8 9">
    <name type="scientific">Sinomicrobium oceani</name>
    <dbReference type="NCBI Taxonomy" id="1150368"/>
    <lineage>
        <taxon>Bacteria</taxon>
        <taxon>Pseudomonadati</taxon>
        <taxon>Bacteroidota</taxon>
        <taxon>Flavobacteriia</taxon>
        <taxon>Flavobacteriales</taxon>
        <taxon>Flavobacteriaceae</taxon>
        <taxon>Sinomicrobium</taxon>
    </lineage>
</organism>
<name>A0A1K1MB33_9FLAO</name>
<dbReference type="Pfam" id="PF08281">
    <property type="entry name" value="Sigma70_r4_2"/>
    <property type="match status" value="1"/>
</dbReference>
<protein>
    <submittedName>
        <fullName evidence="8">RNA polymerase sigma-70 factor, ECF subfamily</fullName>
    </submittedName>
</protein>
<dbReference type="SUPFAM" id="SSF88659">
    <property type="entry name" value="Sigma3 and sigma4 domains of RNA polymerase sigma factors"/>
    <property type="match status" value="1"/>
</dbReference>
<comment type="similarity">
    <text evidence="1">Belongs to the sigma-70 factor family. ECF subfamily.</text>
</comment>
<evidence type="ECO:0000259" key="7">
    <source>
        <dbReference type="Pfam" id="PF08281"/>
    </source>
</evidence>
<dbReference type="NCBIfam" id="TIGR02937">
    <property type="entry name" value="sigma70-ECF"/>
    <property type="match status" value="1"/>
</dbReference>
<accession>A0A1K1MB33</accession>
<dbReference type="Gene3D" id="1.10.10.10">
    <property type="entry name" value="Winged helix-like DNA-binding domain superfamily/Winged helix DNA-binding domain"/>
    <property type="match status" value="1"/>
</dbReference>
<dbReference type="SUPFAM" id="SSF88946">
    <property type="entry name" value="Sigma2 domain of RNA polymerase sigma factors"/>
    <property type="match status" value="1"/>
</dbReference>
<keyword evidence="2" id="KW-0805">Transcription regulation</keyword>
<evidence type="ECO:0000313" key="9">
    <source>
        <dbReference type="Proteomes" id="UP000182248"/>
    </source>
</evidence>
<evidence type="ECO:0000256" key="4">
    <source>
        <dbReference type="ARBA" id="ARBA00023163"/>
    </source>
</evidence>
<feature type="domain" description="RNA polymerase sigma factor 70 region 4 type 2" evidence="7">
    <location>
        <begin position="116"/>
        <end position="166"/>
    </location>
</feature>
<dbReference type="Gene3D" id="1.10.1740.10">
    <property type="match status" value="1"/>
</dbReference>
<dbReference type="InterPro" id="IPR013249">
    <property type="entry name" value="RNA_pol_sigma70_r4_t2"/>
</dbReference>
<evidence type="ECO:0000256" key="5">
    <source>
        <dbReference type="SAM" id="MobiDB-lite"/>
    </source>
</evidence>
<feature type="domain" description="RNA polymerase sigma-70 region 2" evidence="6">
    <location>
        <begin position="21"/>
        <end position="84"/>
    </location>
</feature>
<dbReference type="PANTHER" id="PTHR43133">
    <property type="entry name" value="RNA POLYMERASE ECF-TYPE SIGMA FACTO"/>
    <property type="match status" value="1"/>
</dbReference>
<dbReference type="InterPro" id="IPR014327">
    <property type="entry name" value="RNA_pol_sigma70_bacteroid"/>
</dbReference>
<gene>
    <name evidence="8" type="ORF">SAMN02927921_00529</name>
</gene>
<dbReference type="GO" id="GO:0003677">
    <property type="term" value="F:DNA binding"/>
    <property type="evidence" value="ECO:0007669"/>
    <property type="project" value="InterPro"/>
</dbReference>
<dbReference type="STRING" id="1150368.SAMN02927921_00529"/>
<keyword evidence="3" id="KW-0731">Sigma factor</keyword>
<keyword evidence="4" id="KW-0804">Transcription</keyword>
<dbReference type="AlphaFoldDB" id="A0A1K1MB33"/>
<feature type="region of interest" description="Disordered" evidence="5">
    <location>
        <begin position="88"/>
        <end position="108"/>
    </location>
</feature>
<dbReference type="InterPro" id="IPR036388">
    <property type="entry name" value="WH-like_DNA-bd_sf"/>
</dbReference>
<evidence type="ECO:0000256" key="2">
    <source>
        <dbReference type="ARBA" id="ARBA00023015"/>
    </source>
</evidence>